<dbReference type="Proteomes" id="UP000663828">
    <property type="component" value="Unassembled WGS sequence"/>
</dbReference>
<feature type="non-terminal residue" evidence="4">
    <location>
        <position position="1"/>
    </location>
</feature>
<feature type="transmembrane region" description="Helical" evidence="2">
    <location>
        <begin position="63"/>
        <end position="80"/>
    </location>
</feature>
<dbReference type="InterPro" id="IPR025661">
    <property type="entry name" value="Pept_asp_AS"/>
</dbReference>
<gene>
    <name evidence="4" type="ORF">XAT740_LOCUS9428</name>
</gene>
<evidence type="ECO:0000256" key="1">
    <source>
        <dbReference type="ARBA" id="ARBA00008455"/>
    </source>
</evidence>
<dbReference type="GO" id="GO:0006508">
    <property type="term" value="P:proteolysis"/>
    <property type="evidence" value="ECO:0007669"/>
    <property type="project" value="InterPro"/>
</dbReference>
<evidence type="ECO:0000256" key="2">
    <source>
        <dbReference type="SAM" id="Phobius"/>
    </source>
</evidence>
<dbReference type="InterPro" id="IPR013128">
    <property type="entry name" value="Peptidase_C1A"/>
</dbReference>
<evidence type="ECO:0000313" key="5">
    <source>
        <dbReference type="Proteomes" id="UP000663828"/>
    </source>
</evidence>
<dbReference type="PROSITE" id="PS00640">
    <property type="entry name" value="THIOL_PROTEASE_ASN"/>
    <property type="match status" value="1"/>
</dbReference>
<comment type="caution">
    <text evidence="4">The sequence shown here is derived from an EMBL/GenBank/DDBJ whole genome shotgun (WGS) entry which is preliminary data.</text>
</comment>
<comment type="similarity">
    <text evidence="1">Belongs to the peptidase C1 family.</text>
</comment>
<dbReference type="AlphaFoldDB" id="A0A814BL86"/>
<keyword evidence="2" id="KW-0472">Membrane</keyword>
<dbReference type="Gene3D" id="3.90.70.10">
    <property type="entry name" value="Cysteine proteinases"/>
    <property type="match status" value="1"/>
</dbReference>
<evidence type="ECO:0000259" key="3">
    <source>
        <dbReference type="Pfam" id="PF00112"/>
    </source>
</evidence>
<dbReference type="SUPFAM" id="SSF54001">
    <property type="entry name" value="Cysteine proteinases"/>
    <property type="match status" value="1"/>
</dbReference>
<dbReference type="PANTHER" id="PTHR12411">
    <property type="entry name" value="CYSTEINE PROTEASE FAMILY C1-RELATED"/>
    <property type="match status" value="1"/>
</dbReference>
<keyword evidence="2" id="KW-1133">Transmembrane helix</keyword>
<keyword evidence="2" id="KW-0812">Transmembrane</keyword>
<name>A0A814BL86_ADIRI</name>
<keyword evidence="5" id="KW-1185">Reference proteome</keyword>
<feature type="domain" description="Peptidase C1A papain C-terminal" evidence="3">
    <location>
        <begin position="1"/>
        <end position="47"/>
    </location>
</feature>
<dbReference type="EMBL" id="CAJNOR010000486">
    <property type="protein sequence ID" value="CAF0928290.1"/>
    <property type="molecule type" value="Genomic_DNA"/>
</dbReference>
<sequence>IQIVGYGSENGIPFWICKNSWGQGWGEHGYIRIVRGKNMCAITVNVVKVANTKKSSATRSQTILPLSFIILLAMIVRQMGNCF</sequence>
<dbReference type="InterPro" id="IPR038765">
    <property type="entry name" value="Papain-like_cys_pep_sf"/>
</dbReference>
<proteinExistence type="inferred from homology"/>
<reference evidence="4" key="1">
    <citation type="submission" date="2021-02" db="EMBL/GenBank/DDBJ databases">
        <authorList>
            <person name="Nowell W R."/>
        </authorList>
    </citation>
    <scope>NUCLEOTIDE SEQUENCE</scope>
</reference>
<dbReference type="GO" id="GO:0008234">
    <property type="term" value="F:cysteine-type peptidase activity"/>
    <property type="evidence" value="ECO:0007669"/>
    <property type="project" value="InterPro"/>
</dbReference>
<organism evidence="4 5">
    <name type="scientific">Adineta ricciae</name>
    <name type="common">Rotifer</name>
    <dbReference type="NCBI Taxonomy" id="249248"/>
    <lineage>
        <taxon>Eukaryota</taxon>
        <taxon>Metazoa</taxon>
        <taxon>Spiralia</taxon>
        <taxon>Gnathifera</taxon>
        <taxon>Rotifera</taxon>
        <taxon>Eurotatoria</taxon>
        <taxon>Bdelloidea</taxon>
        <taxon>Adinetida</taxon>
        <taxon>Adinetidae</taxon>
        <taxon>Adineta</taxon>
    </lineage>
</organism>
<dbReference type="Pfam" id="PF00112">
    <property type="entry name" value="Peptidase_C1"/>
    <property type="match status" value="1"/>
</dbReference>
<dbReference type="InterPro" id="IPR000668">
    <property type="entry name" value="Peptidase_C1A_C"/>
</dbReference>
<accession>A0A814BL86</accession>
<protein>
    <recommendedName>
        <fullName evidence="3">Peptidase C1A papain C-terminal domain-containing protein</fullName>
    </recommendedName>
</protein>
<evidence type="ECO:0000313" key="4">
    <source>
        <dbReference type="EMBL" id="CAF0928290.1"/>
    </source>
</evidence>